<dbReference type="PANTHER" id="PTHR47349:SF1">
    <property type="entry name" value="AER328WP"/>
    <property type="match status" value="1"/>
</dbReference>
<dbReference type="Proteomes" id="UP000002037">
    <property type="component" value="Unassembled WGS sequence"/>
</dbReference>
<proteinExistence type="predicted"/>
<feature type="compositionally biased region" description="Polar residues" evidence="1">
    <location>
        <begin position="220"/>
        <end position="236"/>
    </location>
</feature>
<feature type="region of interest" description="Disordered" evidence="1">
    <location>
        <begin position="220"/>
        <end position="240"/>
    </location>
</feature>
<keyword evidence="4" id="KW-1185">Reference proteome</keyword>
<dbReference type="HOGENOM" id="CLU_010834_1_0_1"/>
<dbReference type="Pfam" id="PF26147">
    <property type="entry name" value="AB_HYDROLASE_YMC0-YMC35"/>
    <property type="match status" value="1"/>
</dbReference>
<dbReference type="OrthoDB" id="5598028at2759"/>
<dbReference type="EMBL" id="GG692397">
    <property type="protein sequence ID" value="EER33414.1"/>
    <property type="molecule type" value="Genomic_DNA"/>
</dbReference>
<evidence type="ECO:0000256" key="1">
    <source>
        <dbReference type="SAM" id="MobiDB-lite"/>
    </source>
</evidence>
<feature type="compositionally biased region" description="Low complexity" evidence="1">
    <location>
        <begin position="157"/>
        <end position="167"/>
    </location>
</feature>
<dbReference type="GeneID" id="8296935"/>
<gene>
    <name evidence="3" type="ORF">CTRG_02232</name>
</gene>
<evidence type="ECO:0000313" key="3">
    <source>
        <dbReference type="EMBL" id="EER33414.1"/>
    </source>
</evidence>
<protein>
    <recommendedName>
        <fullName evidence="2">YMC020W-like alpha/beta hydrolase domain-containing protein</fullName>
    </recommendedName>
</protein>
<dbReference type="InterPro" id="IPR058933">
    <property type="entry name" value="YMC020W-like_ab_hydrolase"/>
</dbReference>
<feature type="domain" description="YMC020W-like alpha/beta hydrolase" evidence="2">
    <location>
        <begin position="451"/>
        <end position="796"/>
    </location>
</feature>
<organism evidence="3 4">
    <name type="scientific">Candida tropicalis (strain ATCC MYA-3404 / T1)</name>
    <name type="common">Yeast</name>
    <dbReference type="NCBI Taxonomy" id="294747"/>
    <lineage>
        <taxon>Eukaryota</taxon>
        <taxon>Fungi</taxon>
        <taxon>Dikarya</taxon>
        <taxon>Ascomycota</taxon>
        <taxon>Saccharomycotina</taxon>
        <taxon>Pichiomycetes</taxon>
        <taxon>Debaryomycetaceae</taxon>
        <taxon>Candida/Lodderomyces clade</taxon>
        <taxon>Candida</taxon>
    </lineage>
</organism>
<dbReference type="SUPFAM" id="SSF53474">
    <property type="entry name" value="alpha/beta-Hydrolases"/>
    <property type="match status" value="1"/>
</dbReference>
<evidence type="ECO:0000313" key="4">
    <source>
        <dbReference type="Proteomes" id="UP000002037"/>
    </source>
</evidence>
<dbReference type="KEGG" id="ctp:CTRG_02232"/>
<dbReference type="PANTHER" id="PTHR47349">
    <property type="entry name" value="CHROMOSOME 8, WHOLE GENOME SHOTGUN SEQUENCE"/>
    <property type="match status" value="1"/>
</dbReference>
<dbReference type="RefSeq" id="XP_002547935.1">
    <property type="nucleotide sequence ID" value="XM_002547889.1"/>
</dbReference>
<feature type="compositionally biased region" description="Acidic residues" evidence="1">
    <location>
        <begin position="119"/>
        <end position="142"/>
    </location>
</feature>
<dbReference type="eggNOG" id="ENOG502QR2T">
    <property type="taxonomic scope" value="Eukaryota"/>
</dbReference>
<dbReference type="InterPro" id="IPR029058">
    <property type="entry name" value="AB_hydrolase_fold"/>
</dbReference>
<evidence type="ECO:0000259" key="2">
    <source>
        <dbReference type="Pfam" id="PF26147"/>
    </source>
</evidence>
<dbReference type="InterPro" id="IPR058934">
    <property type="entry name" value="YMC020W-like"/>
</dbReference>
<reference evidence="3 4" key="1">
    <citation type="journal article" date="2009" name="Nature">
        <title>Evolution of pathogenicity and sexual reproduction in eight Candida genomes.</title>
        <authorList>
            <person name="Butler G."/>
            <person name="Rasmussen M.D."/>
            <person name="Lin M.F."/>
            <person name="Santos M.A."/>
            <person name="Sakthikumar S."/>
            <person name="Munro C.A."/>
            <person name="Rheinbay E."/>
            <person name="Grabherr M."/>
            <person name="Forche A."/>
            <person name="Reedy J.L."/>
            <person name="Agrafioti I."/>
            <person name="Arnaud M.B."/>
            <person name="Bates S."/>
            <person name="Brown A.J."/>
            <person name="Brunke S."/>
            <person name="Costanzo M.C."/>
            <person name="Fitzpatrick D.A."/>
            <person name="de Groot P.W."/>
            <person name="Harris D."/>
            <person name="Hoyer L.L."/>
            <person name="Hube B."/>
            <person name="Klis F.M."/>
            <person name="Kodira C."/>
            <person name="Lennard N."/>
            <person name="Logue M.E."/>
            <person name="Martin R."/>
            <person name="Neiman A.M."/>
            <person name="Nikolaou E."/>
            <person name="Quail M.A."/>
            <person name="Quinn J."/>
            <person name="Santos M.C."/>
            <person name="Schmitzberger F.F."/>
            <person name="Sherlock G."/>
            <person name="Shah P."/>
            <person name="Silverstein K.A."/>
            <person name="Skrzypek M.S."/>
            <person name="Soll D."/>
            <person name="Staggs R."/>
            <person name="Stansfield I."/>
            <person name="Stumpf M.P."/>
            <person name="Sudbery P.E."/>
            <person name="Srikantha T."/>
            <person name="Zeng Q."/>
            <person name="Berman J."/>
            <person name="Berriman M."/>
            <person name="Heitman J."/>
            <person name="Gow N.A."/>
            <person name="Lorenz M.C."/>
            <person name="Birren B.W."/>
            <person name="Kellis M."/>
            <person name="Cuomo C.A."/>
        </authorList>
    </citation>
    <scope>NUCLEOTIDE SEQUENCE [LARGE SCALE GENOMIC DNA]</scope>
    <source>
        <strain evidence="4">ATCC MYA-3404 / T1</strain>
    </source>
</reference>
<accession>C5M9S0</accession>
<name>C5M9S0_CANTT</name>
<dbReference type="AlphaFoldDB" id="C5M9S0"/>
<sequence length="856" mass="95861">MSDNTGFWSYFWSSNNNNNNNNNIPGTVVSQATVTNNDRVDTQETDELISDAPSVPMKRKSVQTNTARSVVLRHKPSTTSLASLTAGKWLGWNSRKDTAQLAEEEDEVNNENQQRDSNEEYLEDEELQNDDTIPDDNGDEVDDHVSKKKSTSWAFWSNNSNSNSNNNLEQPTSSSPPPSLPLPSQDNKSDKNIVDSANDTTKNKIGHVANTIVNSTALLPSKSELSNKSTDPSQENNDADDAVLYKPHDKTAQFNQINTHKNENLKENIIVPDWKTCLPHASTGIIFNSSTTSNQGNSNQTIRTDLKNWKQFLNQISTKFGFSTGPVIPEPEIPPPQHDSNSDRSVERDVGLLYEKSYKLYGKSLAILPEDKRGCLPNYNKYYHSIDGTPFSSAVVASGSSSPSQLEDDSADPNSISITNDAMGNLLINDSKRRALHTAPNAEVVNHKAGPLKKIKNILIIGVHGFFPTRMIRPIIGAPKGTSLKFANEAEKAIIRYCLENDLINEYESKVSIQKIALEREGKIFDRVEFFTEILQKWENELNNADFIFVASHSQGCVVSIILLARLIKLGILKDPMHKRIGILGMAGVNNGPFYGVDKSFFMKAYSAIEHESMNELFELNKFDSQQSLAYKDSIQTIINVNVKICLIASINDQLVPLFSALASHIFHPNIYRACYIDSTSQTPKFVEKLVSLCTHLINVGFFDNNVIKELSTSLAGSFTGNGHSKIYNDGKVYDLGIKFVLDTDDIVIPSENGEVSGDSRASELPVSNQVYTKEFNIAKIGTNPYILPWCLRGFLFNVEKNWPNRDVTRYENEYGLKNGYEEIHELYETFENWKPETKVYKDLKFRLNGFRASKL</sequence>
<feature type="region of interest" description="Disordered" evidence="1">
    <location>
        <begin position="100"/>
        <end position="207"/>
    </location>
</feature>
<dbReference type="VEuPathDB" id="FungiDB:CTRG_02232"/>